<evidence type="ECO:0000259" key="6">
    <source>
        <dbReference type="Pfam" id="PF00149"/>
    </source>
</evidence>
<feature type="domain" description="Calcineurin-like phosphoesterase" evidence="6">
    <location>
        <begin position="81"/>
        <end position="266"/>
    </location>
</feature>
<feature type="transmembrane region" description="Helical" evidence="5">
    <location>
        <begin position="43"/>
        <end position="64"/>
    </location>
</feature>
<dbReference type="InterPro" id="IPR004843">
    <property type="entry name" value="Calcineurin-like_PHP"/>
</dbReference>
<dbReference type="CTD" id="36285"/>
<dbReference type="PANTHER" id="PTHR13315">
    <property type="entry name" value="METALLO PHOSPHOESTERASE RELATED"/>
    <property type="match status" value="1"/>
</dbReference>
<name>A0A2H8TRQ1_9HEMI</name>
<dbReference type="InterPro" id="IPR033308">
    <property type="entry name" value="PGAP5/Cdc1/Ted1"/>
</dbReference>
<feature type="transmembrane region" description="Helical" evidence="5">
    <location>
        <begin position="6"/>
        <end position="23"/>
    </location>
</feature>
<sequence length="384" mass="45424">MFIIIFFFFNEINIIKMFHLFYLTRLKTVFELIKHKLNEYMYYYLVLLLASTIIYNEWLVYSLYASKWPTLYCGNEKFCKTILLVADPQILGEERENVLTRWDSDRYLFNTYGRALQHVKPDNVIFMGDLMDEGSLADQKTFERYLHRFSKIFFLKSIVPLASNNVIFIPGDNDIGGDEEIVIREKVDRFHLYFGSPGVIQNEKIEFIMVNQLIDSMPTNINPTNRTNTIKIMFSHIPLTTKWTKFADKVINEFKSEFVFSAHDHSSYNFISDIKKRKHTYVQMLERNSFDEMSSAQWRFGQQSPNSVSEIIVPTCSYRMGSNNVGYGVLTIDTFRHSVTYTILWLPSRFSCLYVYLYVLILCIILYFLHLITRNSKTIIYRVM</sequence>
<reference evidence="7" key="1">
    <citation type="submission" date="2017-10" db="EMBL/GenBank/DDBJ databases">
        <title>Transcriptome Assembly of Sugarcane Aphid Adults.</title>
        <authorList>
            <person name="Scully E.D."/>
            <person name="Palmer N.A."/>
            <person name="Geib S.M."/>
            <person name="Sarath G."/>
            <person name="Sattler S.E."/>
        </authorList>
    </citation>
    <scope>NUCLEOTIDE SEQUENCE</scope>
    <source>
        <tissue evidence="7">Whole body</tissue>
    </source>
</reference>
<dbReference type="GO" id="GO:0006506">
    <property type="term" value="P:GPI anchor biosynthetic process"/>
    <property type="evidence" value="ECO:0007669"/>
    <property type="project" value="InterPro"/>
</dbReference>
<dbReference type="GO" id="GO:0016787">
    <property type="term" value="F:hydrolase activity"/>
    <property type="evidence" value="ECO:0007669"/>
    <property type="project" value="InterPro"/>
</dbReference>
<proteinExistence type="predicted"/>
<dbReference type="InterPro" id="IPR029052">
    <property type="entry name" value="Metallo-depent_PP-like"/>
</dbReference>
<evidence type="ECO:0000256" key="2">
    <source>
        <dbReference type="ARBA" id="ARBA00022692"/>
    </source>
</evidence>
<feature type="transmembrane region" description="Helical" evidence="5">
    <location>
        <begin position="353"/>
        <end position="372"/>
    </location>
</feature>
<dbReference type="OrthoDB" id="5977743at2759"/>
<evidence type="ECO:0000256" key="3">
    <source>
        <dbReference type="ARBA" id="ARBA00022989"/>
    </source>
</evidence>
<dbReference type="SUPFAM" id="SSF56300">
    <property type="entry name" value="Metallo-dependent phosphatases"/>
    <property type="match status" value="1"/>
</dbReference>
<dbReference type="GO" id="GO:0016020">
    <property type="term" value="C:membrane"/>
    <property type="evidence" value="ECO:0007669"/>
    <property type="project" value="UniProtKB-SubCell"/>
</dbReference>
<keyword evidence="4 5" id="KW-0472">Membrane</keyword>
<keyword evidence="2 5" id="KW-0812">Transmembrane</keyword>
<evidence type="ECO:0000256" key="4">
    <source>
        <dbReference type="ARBA" id="ARBA00023136"/>
    </source>
</evidence>
<evidence type="ECO:0000313" key="7">
    <source>
        <dbReference type="EMBL" id="MBW16873.1"/>
    </source>
</evidence>
<dbReference type="AlphaFoldDB" id="A0A2H8TRQ1"/>
<evidence type="ECO:0000256" key="1">
    <source>
        <dbReference type="ARBA" id="ARBA00004141"/>
    </source>
</evidence>
<dbReference type="RefSeq" id="XP_025194578.1">
    <property type="nucleotide sequence ID" value="XM_025338793.1"/>
</dbReference>
<dbReference type="Gene3D" id="3.60.21.10">
    <property type="match status" value="1"/>
</dbReference>
<protein>
    <submittedName>
        <fullName evidence="7">Metallophosphoesterase 1</fullName>
    </submittedName>
</protein>
<dbReference type="Pfam" id="PF00149">
    <property type="entry name" value="Metallophos"/>
    <property type="match status" value="1"/>
</dbReference>
<dbReference type="GeneID" id="112594139"/>
<dbReference type="PANTHER" id="PTHR13315:SF4">
    <property type="entry name" value="METALLOPHOSPHOESTERASE, ISOFORM E"/>
    <property type="match status" value="1"/>
</dbReference>
<accession>A0A2H8TRQ1</accession>
<dbReference type="GO" id="GO:0005783">
    <property type="term" value="C:endoplasmic reticulum"/>
    <property type="evidence" value="ECO:0007669"/>
    <property type="project" value="TreeGrafter"/>
</dbReference>
<evidence type="ECO:0000256" key="5">
    <source>
        <dbReference type="SAM" id="Phobius"/>
    </source>
</evidence>
<comment type="subcellular location">
    <subcellularLocation>
        <location evidence="1">Membrane</location>
        <topology evidence="1">Multi-pass membrane protein</topology>
    </subcellularLocation>
</comment>
<organism evidence="7">
    <name type="scientific">Melanaphis sacchari</name>
    <dbReference type="NCBI Taxonomy" id="742174"/>
    <lineage>
        <taxon>Eukaryota</taxon>
        <taxon>Metazoa</taxon>
        <taxon>Ecdysozoa</taxon>
        <taxon>Arthropoda</taxon>
        <taxon>Hexapoda</taxon>
        <taxon>Insecta</taxon>
        <taxon>Pterygota</taxon>
        <taxon>Neoptera</taxon>
        <taxon>Paraneoptera</taxon>
        <taxon>Hemiptera</taxon>
        <taxon>Sternorrhyncha</taxon>
        <taxon>Aphidomorpha</taxon>
        <taxon>Aphidoidea</taxon>
        <taxon>Aphididae</taxon>
        <taxon>Aphidini</taxon>
        <taxon>Melanaphis</taxon>
    </lineage>
</organism>
<dbReference type="EMBL" id="GFXV01005068">
    <property type="protein sequence ID" value="MBW16873.1"/>
    <property type="molecule type" value="Transcribed_RNA"/>
</dbReference>
<keyword evidence="3 5" id="KW-1133">Transmembrane helix</keyword>